<evidence type="ECO:0000259" key="6">
    <source>
        <dbReference type="Pfam" id="PF07992"/>
    </source>
</evidence>
<dbReference type="AlphaFoldDB" id="A0A222MXS1"/>
<dbReference type="GO" id="GO:0003955">
    <property type="term" value="F:NAD(P)H dehydrogenase (quinone) activity"/>
    <property type="evidence" value="ECO:0007669"/>
    <property type="project" value="TreeGrafter"/>
</dbReference>
<reference evidence="7 8" key="1">
    <citation type="submission" date="2017-07" db="EMBL/GenBank/DDBJ databases">
        <title>Analysis of two Campylobacter avium genomes and identification of a novel hippuricase gene.</title>
        <authorList>
            <person name="Miller W.G."/>
            <person name="Chapman M.H."/>
            <person name="Yee E."/>
            <person name="Revez J."/>
            <person name="Bono J.L."/>
            <person name="Rossi M."/>
        </authorList>
    </citation>
    <scope>NUCLEOTIDE SEQUENCE [LARGE SCALE GENOMIC DNA]</scope>
    <source>
        <strain evidence="7 8">LMG 24591</strain>
    </source>
</reference>
<name>A0A222MXS1_9BACT</name>
<evidence type="ECO:0000256" key="5">
    <source>
        <dbReference type="ARBA" id="ARBA00023002"/>
    </source>
</evidence>
<dbReference type="PANTHER" id="PTHR42913">
    <property type="entry name" value="APOPTOSIS-INDUCING FACTOR 1"/>
    <property type="match status" value="1"/>
</dbReference>
<keyword evidence="4" id="KW-0274">FAD</keyword>
<dbReference type="GO" id="GO:0019646">
    <property type="term" value="P:aerobic electron transport chain"/>
    <property type="evidence" value="ECO:0007669"/>
    <property type="project" value="TreeGrafter"/>
</dbReference>
<accession>A0A222MXS1</accession>
<gene>
    <name evidence="7" type="ORF">CAV_1150</name>
</gene>
<dbReference type="RefSeq" id="WP_094325584.1">
    <property type="nucleotide sequence ID" value="NZ_CP022347.1"/>
</dbReference>
<keyword evidence="5" id="KW-0560">Oxidoreductase</keyword>
<evidence type="ECO:0000256" key="4">
    <source>
        <dbReference type="ARBA" id="ARBA00022827"/>
    </source>
</evidence>
<dbReference type="PRINTS" id="PR00368">
    <property type="entry name" value="FADPNR"/>
</dbReference>
<sequence>MNNQENTVVLDELKLPENPRILIIGGGYAGLKAALGLQRLLDFSKHKAEISLISKHDYHYQTTLLHKVAIGTLSARKARIYYRKVLDTNKIKFIKDKIIKLEPDKNCVYGNAGKYEYDVLVIALGFRPDGFNTPGVKEHAFKLSTLNAALKLTKHIENKFKDYALTKDVNDLSVVVCGTGFTSIEFTAELASQIDELCLICGIDRSLVKVTCIGRSSRILPIFDEKLSSIATKKLEKMGVNIITNSTVKEVLKDGVIIQRDGKDEKISANTVLWGAGVKGSDIIEKSSINNIKGRIKVDYQLRCFDYPNIFVIGDSAHPTTKDAKHAPTAQLSAQMGDFVALKLVHLIKGKSFKKPFVFKHRGTVCSIGHTDGVGIVYGNSVSGELAAFLKNTIENRWLFSLGGFSMVFKKGQFRYRTSN</sequence>
<proteinExistence type="inferred from homology"/>
<dbReference type="PRINTS" id="PR00469">
    <property type="entry name" value="PNDRDTASEII"/>
</dbReference>
<keyword evidence="8" id="KW-1185">Reference proteome</keyword>
<dbReference type="Gene3D" id="3.50.50.100">
    <property type="match status" value="1"/>
</dbReference>
<evidence type="ECO:0000313" key="8">
    <source>
        <dbReference type="Proteomes" id="UP000201169"/>
    </source>
</evidence>
<feature type="domain" description="FAD/NAD(P)-binding" evidence="6">
    <location>
        <begin position="20"/>
        <end position="331"/>
    </location>
</feature>
<dbReference type="KEGG" id="cavi:CAV_1150"/>
<dbReference type="Pfam" id="PF07992">
    <property type="entry name" value="Pyr_redox_2"/>
    <property type="match status" value="1"/>
</dbReference>
<dbReference type="PANTHER" id="PTHR42913:SF3">
    <property type="entry name" value="64 KDA MITOCHONDRIAL NADH DEHYDROGENASE (EUROFUNG)"/>
    <property type="match status" value="1"/>
</dbReference>
<comment type="similarity">
    <text evidence="2">Belongs to the NADH dehydrogenase family.</text>
</comment>
<dbReference type="Proteomes" id="UP000201169">
    <property type="component" value="Chromosome"/>
</dbReference>
<dbReference type="InterPro" id="IPR036188">
    <property type="entry name" value="FAD/NAD-bd_sf"/>
</dbReference>
<dbReference type="EMBL" id="CP022347">
    <property type="protein sequence ID" value="ASQ30777.1"/>
    <property type="molecule type" value="Genomic_DNA"/>
</dbReference>
<dbReference type="InterPro" id="IPR051169">
    <property type="entry name" value="NADH-Q_oxidoreductase"/>
</dbReference>
<evidence type="ECO:0000256" key="1">
    <source>
        <dbReference type="ARBA" id="ARBA00001974"/>
    </source>
</evidence>
<evidence type="ECO:0000313" key="7">
    <source>
        <dbReference type="EMBL" id="ASQ30777.1"/>
    </source>
</evidence>
<organism evidence="7 8">
    <name type="scientific">Campylobacter avium LMG 24591</name>
    <dbReference type="NCBI Taxonomy" id="522484"/>
    <lineage>
        <taxon>Bacteria</taxon>
        <taxon>Pseudomonadati</taxon>
        <taxon>Campylobacterota</taxon>
        <taxon>Epsilonproteobacteria</taxon>
        <taxon>Campylobacterales</taxon>
        <taxon>Campylobacteraceae</taxon>
        <taxon>Campylobacter</taxon>
    </lineage>
</organism>
<dbReference type="InterPro" id="IPR023753">
    <property type="entry name" value="FAD/NAD-binding_dom"/>
</dbReference>
<evidence type="ECO:0000256" key="3">
    <source>
        <dbReference type="ARBA" id="ARBA00022630"/>
    </source>
</evidence>
<comment type="cofactor">
    <cofactor evidence="1">
        <name>FAD</name>
        <dbReference type="ChEBI" id="CHEBI:57692"/>
    </cofactor>
</comment>
<dbReference type="SUPFAM" id="SSF51905">
    <property type="entry name" value="FAD/NAD(P)-binding domain"/>
    <property type="match status" value="1"/>
</dbReference>
<keyword evidence="3" id="KW-0285">Flavoprotein</keyword>
<evidence type="ECO:0000256" key="2">
    <source>
        <dbReference type="ARBA" id="ARBA00005272"/>
    </source>
</evidence>
<protein>
    <submittedName>
        <fullName evidence="7">NADH dehydrogenase</fullName>
    </submittedName>
</protein>
<dbReference type="OrthoDB" id="9781621at2"/>